<accession>A0A212JKJ0</accession>
<evidence type="ECO:0000313" key="2">
    <source>
        <dbReference type="EMBL" id="SBV99815.1"/>
    </source>
</evidence>
<feature type="region of interest" description="Disordered" evidence="1">
    <location>
        <begin position="95"/>
        <end position="116"/>
    </location>
</feature>
<sequence length="128" mass="13906">MRSLLNHHELAEELGLSPGTLKNIWRSLPYIAVTPEAQANPHLWGVRFVLEEVIEHCRHHTKPGVYRGRQKNADPLGSKISGIFQVSRQANQQALHAEGGCSGVSGGGKKPSSAGGESALRFNVFESL</sequence>
<feature type="compositionally biased region" description="Gly residues" evidence="1">
    <location>
        <begin position="100"/>
        <end position="109"/>
    </location>
</feature>
<organism evidence="2">
    <name type="scientific">uncultured delta proteobacterium</name>
    <dbReference type="NCBI Taxonomy" id="34034"/>
    <lineage>
        <taxon>Bacteria</taxon>
        <taxon>Deltaproteobacteria</taxon>
        <taxon>environmental samples</taxon>
    </lineage>
</organism>
<protein>
    <submittedName>
        <fullName evidence="2">Uncharacterized protein</fullName>
    </submittedName>
</protein>
<name>A0A212JKJ0_9DELT</name>
<reference evidence="2" key="1">
    <citation type="submission" date="2016-04" db="EMBL/GenBank/DDBJ databases">
        <authorList>
            <person name="Evans L.H."/>
            <person name="Alamgir A."/>
            <person name="Owens N."/>
            <person name="Weber N.D."/>
            <person name="Virtaneva K."/>
            <person name="Barbian K."/>
            <person name="Babar A."/>
            <person name="Rosenke K."/>
        </authorList>
    </citation>
    <scope>NUCLEOTIDE SEQUENCE</scope>
    <source>
        <strain evidence="2">86</strain>
    </source>
</reference>
<evidence type="ECO:0000256" key="1">
    <source>
        <dbReference type="SAM" id="MobiDB-lite"/>
    </source>
</evidence>
<proteinExistence type="predicted"/>
<dbReference type="EMBL" id="FLUQ01000001">
    <property type="protein sequence ID" value="SBV99815.1"/>
    <property type="molecule type" value="Genomic_DNA"/>
</dbReference>
<gene>
    <name evidence="2" type="ORF">KL86DPRO_11672</name>
</gene>
<dbReference type="AlphaFoldDB" id="A0A212JKJ0"/>